<dbReference type="GO" id="GO:0045779">
    <property type="term" value="P:negative regulation of bone resorption"/>
    <property type="evidence" value="ECO:0007669"/>
    <property type="project" value="TreeGrafter"/>
</dbReference>
<dbReference type="SUPFAM" id="SSF56219">
    <property type="entry name" value="DNase I-like"/>
    <property type="match status" value="1"/>
</dbReference>
<reference evidence="16" key="1">
    <citation type="journal article" date="2006" name="Science">
        <title>Ancient noncoding elements conserved in the human genome.</title>
        <authorList>
            <person name="Venkatesh B."/>
            <person name="Kirkness E.F."/>
            <person name="Loh Y.H."/>
            <person name="Halpern A.L."/>
            <person name="Lee A.P."/>
            <person name="Johnson J."/>
            <person name="Dandona N."/>
            <person name="Viswanathan L.D."/>
            <person name="Tay A."/>
            <person name="Venter J.C."/>
            <person name="Strausberg R.L."/>
            <person name="Brenner S."/>
        </authorList>
    </citation>
    <scope>NUCLEOTIDE SEQUENCE [LARGE SCALE GENOMIC DNA]</scope>
</reference>
<dbReference type="Pfam" id="PF00017">
    <property type="entry name" value="SH2"/>
    <property type="match status" value="1"/>
</dbReference>
<evidence type="ECO:0000256" key="11">
    <source>
        <dbReference type="ARBA" id="ARBA00023212"/>
    </source>
</evidence>
<accession>A0A4W3HZV8</accession>
<protein>
    <recommendedName>
        <fullName evidence="4">phosphatidylinositol-3,4,5-trisphosphate 5-phosphatase</fullName>
        <ecNumber evidence="4">3.1.3.86</ecNumber>
    </recommendedName>
</protein>
<evidence type="ECO:0000256" key="6">
    <source>
        <dbReference type="ARBA" id="ARBA00022553"/>
    </source>
</evidence>
<evidence type="ECO:0000259" key="14">
    <source>
        <dbReference type="PROSITE" id="PS50001"/>
    </source>
</evidence>
<evidence type="ECO:0000313" key="16">
    <source>
        <dbReference type="Proteomes" id="UP000314986"/>
    </source>
</evidence>
<feature type="region of interest" description="Disordered" evidence="13">
    <location>
        <begin position="750"/>
        <end position="774"/>
    </location>
</feature>
<feature type="region of interest" description="Disordered" evidence="13">
    <location>
        <begin position="925"/>
        <end position="963"/>
    </location>
</feature>
<feature type="compositionally biased region" description="Low complexity" evidence="13">
    <location>
        <begin position="843"/>
        <end position="855"/>
    </location>
</feature>
<dbReference type="Proteomes" id="UP000314986">
    <property type="component" value="Unassembled WGS sequence"/>
</dbReference>
<keyword evidence="11" id="KW-0206">Cytoskeleton</keyword>
<dbReference type="InterPro" id="IPR036691">
    <property type="entry name" value="Endo/exonu/phosph_ase_sf"/>
</dbReference>
<evidence type="ECO:0000256" key="8">
    <source>
        <dbReference type="ARBA" id="ARBA00022859"/>
    </source>
</evidence>
<dbReference type="PRINTS" id="PR00401">
    <property type="entry name" value="SH2DOMAIN"/>
</dbReference>
<dbReference type="GO" id="GO:0016020">
    <property type="term" value="C:membrane"/>
    <property type="evidence" value="ECO:0007669"/>
    <property type="project" value="UniProtKB-SubCell"/>
</dbReference>
<dbReference type="InterPro" id="IPR057509">
    <property type="entry name" value="C2_SHIP1-2_2nd"/>
</dbReference>
<name>A0A4W3HZV8_CALMI</name>
<reference evidence="15" key="4">
    <citation type="submission" date="2025-08" db="UniProtKB">
        <authorList>
            <consortium name="Ensembl"/>
        </authorList>
    </citation>
    <scope>IDENTIFICATION</scope>
</reference>
<dbReference type="GeneTree" id="ENSGT00940000156202"/>
<dbReference type="CDD" id="cd10343">
    <property type="entry name" value="SH2_SHIP"/>
    <property type="match status" value="1"/>
</dbReference>
<evidence type="ECO:0000256" key="9">
    <source>
        <dbReference type="ARBA" id="ARBA00022999"/>
    </source>
</evidence>
<evidence type="ECO:0000256" key="5">
    <source>
        <dbReference type="ARBA" id="ARBA00022490"/>
    </source>
</evidence>
<reference evidence="16" key="3">
    <citation type="journal article" date="2014" name="Nature">
        <title>Elephant shark genome provides unique insights into gnathostome evolution.</title>
        <authorList>
            <consortium name="International Elephant Shark Genome Sequencing Consortium"/>
            <person name="Venkatesh B."/>
            <person name="Lee A.P."/>
            <person name="Ravi V."/>
            <person name="Maurya A.K."/>
            <person name="Lian M.M."/>
            <person name="Swann J.B."/>
            <person name="Ohta Y."/>
            <person name="Flajnik M.F."/>
            <person name="Sutoh Y."/>
            <person name="Kasahara M."/>
            <person name="Hoon S."/>
            <person name="Gangu V."/>
            <person name="Roy S.W."/>
            <person name="Irimia M."/>
            <person name="Korzh V."/>
            <person name="Kondrychyn I."/>
            <person name="Lim Z.W."/>
            <person name="Tay B.H."/>
            <person name="Tohari S."/>
            <person name="Kong K.W."/>
            <person name="Ho S."/>
            <person name="Lorente-Galdos B."/>
            <person name="Quilez J."/>
            <person name="Marques-Bonet T."/>
            <person name="Raney B.J."/>
            <person name="Ingham P.W."/>
            <person name="Tay A."/>
            <person name="Hillier L.W."/>
            <person name="Minx P."/>
            <person name="Boehm T."/>
            <person name="Wilson R.K."/>
            <person name="Brenner S."/>
            <person name="Warren W.C."/>
        </authorList>
    </citation>
    <scope>NUCLEOTIDE SEQUENCE [LARGE SCALE GENOMIC DNA]</scope>
</reference>
<dbReference type="FunFam" id="3.30.505.10:FF:000035">
    <property type="entry name" value="phosphatidylinositol 3,4,5-trisphosphate 5-phosphatase 1"/>
    <property type="match status" value="1"/>
</dbReference>
<keyword evidence="7" id="KW-0378">Hydrolase</keyword>
<evidence type="ECO:0000256" key="7">
    <source>
        <dbReference type="ARBA" id="ARBA00022801"/>
    </source>
</evidence>
<evidence type="ECO:0000256" key="12">
    <source>
        <dbReference type="PROSITE-ProRule" id="PRU00191"/>
    </source>
</evidence>
<dbReference type="SMART" id="SM00252">
    <property type="entry name" value="SH2"/>
    <property type="match status" value="1"/>
</dbReference>
<comment type="similarity">
    <text evidence="3">Belongs to the inositol 1,4,5-trisphosphate 5-phosphatase family.</text>
</comment>
<dbReference type="SMART" id="SM00128">
    <property type="entry name" value="IPPc"/>
    <property type="match status" value="1"/>
</dbReference>
<keyword evidence="8" id="KW-0391">Immunity</keyword>
<dbReference type="PANTHER" id="PTHR46051:SF3">
    <property type="entry name" value="PHOSPHATIDYLINOSITOL 3,4,5-TRISPHOSPHATE 5-PHOSPHATASE 1"/>
    <property type="match status" value="1"/>
</dbReference>
<dbReference type="GO" id="GO:0050776">
    <property type="term" value="P:regulation of immune response"/>
    <property type="evidence" value="ECO:0007669"/>
    <property type="project" value="TreeGrafter"/>
</dbReference>
<dbReference type="GO" id="GO:0002376">
    <property type="term" value="P:immune system process"/>
    <property type="evidence" value="ECO:0007669"/>
    <property type="project" value="UniProtKB-KW"/>
</dbReference>
<evidence type="ECO:0000256" key="4">
    <source>
        <dbReference type="ARBA" id="ARBA00012981"/>
    </source>
</evidence>
<dbReference type="GO" id="GO:0045659">
    <property type="term" value="P:negative regulation of neutrophil differentiation"/>
    <property type="evidence" value="ECO:0007669"/>
    <property type="project" value="TreeGrafter"/>
</dbReference>
<reference evidence="15" key="5">
    <citation type="submission" date="2025-09" db="UniProtKB">
        <authorList>
            <consortium name="Ensembl"/>
        </authorList>
    </citation>
    <scope>IDENTIFICATION</scope>
</reference>
<feature type="compositionally biased region" description="Basic and acidic residues" evidence="13">
    <location>
        <begin position="1048"/>
        <end position="1057"/>
    </location>
</feature>
<feature type="region of interest" description="Disordered" evidence="13">
    <location>
        <begin position="809"/>
        <end position="895"/>
    </location>
</feature>
<keyword evidence="9 12" id="KW-0727">SH2 domain</keyword>
<dbReference type="PANTHER" id="PTHR46051">
    <property type="entry name" value="SH2 DOMAIN-CONTAINING PROTEIN"/>
    <property type="match status" value="1"/>
</dbReference>
<evidence type="ECO:0000256" key="10">
    <source>
        <dbReference type="ARBA" id="ARBA00023136"/>
    </source>
</evidence>
<comment type="subcellular location">
    <subcellularLocation>
        <location evidence="2">Cytoplasm</location>
        <location evidence="2">Cytoskeleton</location>
    </subcellularLocation>
    <subcellularLocation>
        <location evidence="1">Membrane</location>
        <topology evidence="1">Peripheral membrane protein</topology>
    </subcellularLocation>
</comment>
<dbReference type="InterPro" id="IPR000300">
    <property type="entry name" value="IPPc"/>
</dbReference>
<evidence type="ECO:0000256" key="1">
    <source>
        <dbReference type="ARBA" id="ARBA00004170"/>
    </source>
</evidence>
<evidence type="ECO:0000256" key="3">
    <source>
        <dbReference type="ARBA" id="ARBA00008734"/>
    </source>
</evidence>
<dbReference type="InterPro" id="IPR000980">
    <property type="entry name" value="SH2"/>
</dbReference>
<dbReference type="InterPro" id="IPR036860">
    <property type="entry name" value="SH2_dom_sf"/>
</dbReference>
<dbReference type="AlphaFoldDB" id="A0A4W3HZV8"/>
<gene>
    <name evidence="15" type="primary">inpp5d</name>
</gene>
<feature type="region of interest" description="Disordered" evidence="13">
    <location>
        <begin position="1008"/>
        <end position="1083"/>
    </location>
</feature>
<dbReference type="Ensembl" id="ENSCMIT00000023491.1">
    <property type="protein sequence ID" value="ENSCMIP00000023094.1"/>
    <property type="gene ID" value="ENSCMIG00000010316.1"/>
</dbReference>
<dbReference type="Gene3D" id="3.60.10.10">
    <property type="entry name" value="Endonuclease/exonuclease/phosphatase"/>
    <property type="match status" value="1"/>
</dbReference>
<sequence>MSDSWQHGTITRSRAEDLLSRAAEDGSFLVRASESISGAYALCVLYQNCVYTYRILPNEEKKLTVQASEGIKVKYFSKLTELIDYYMKQNMGLVTHLKHPVERDEEVDLEYEEIDPLEARVPIPPRNFPSPDVKEALSDSSPKHGSESTKPLLSDVLIQRFQQIDTSIVPREYMNDLENYLRIHVVTDAEAVRAGNTNLPQLKKLLCTICKGLSSELNRTMPMLESVQKLFDQQLSGRTRTQVRYRYNVKSDGLGISTKIFLKVDVENGKMFIKKSKDGAEDKYYGQTKILQLIKSHKFHNRLVIVVGSEKEKTLRKEYVFADSKKREGFCQLLQQMKNKHSDHPEPDMITLFIGTWNMGDASPPSNIKAWFQSLGQGKTRDETAVYIPYDMYVVGTQEDQQGDKEWVEILKATLKDITSIDFKHVSITLWNIRIVIFAKPEHENRISHVSTNSVKTGIANALGNKGAVGVSLMFNGTSFGFVNSHLTSGAPKKLRRNQNYINILRLLTLGDKRLNPFDITNRFTHLFWLGDLNYRVDFPASEAENIIQKIKQQQYQELLVKDQLTLEKNDGKIFLQFQLEMSGTLYYKIVRLIVIFWMLIFIFSLQIKFNLPSWCDRVLWKSYPMVHVMCQSYGCTNDIMTSDHSPVFATYEVGVTSQFVSKNGPNNGDSQGKIEFLNCELTPIISDPEYLLDQHILICIKSTDSYESYGEGCIALRGESHSPEVAFNTFLTHQGEETGEFQGSYKLTTSEGKQRERTYERVSSPCPLDTPSKDPLRLPQFMPCLSSGINNPNYIPVGMARQPLPVTPAGVKQVPSPDQKPSMWAFDVPPKQNPSIAGRTDSSLTSSNYSPLSPKKVNQMSPNRVLASKPQEPSPWVKQHTVSQPQPDTPQPLPLQDLEMFDNPLYASFVPKPKLNLRKDLEVPRGARKEVPPIPDQTGTSKYVETPGTKPGSRQLLPPVPQPRMRSFTCSEMKNPVSGKTHVKQSYHAFMEDNPRLGVNLLIPSHLKQPMSTPKSELEHPSSLSNQGQTVKPPLPAKSKQVLELQHSQKDYRETTELPNKTKHPSTENKFGPNGPFPCSKV</sequence>
<dbReference type="GO" id="GO:0034485">
    <property type="term" value="F:phosphatidylinositol-3,4,5-trisphosphate 5-phosphatase activity"/>
    <property type="evidence" value="ECO:0007669"/>
    <property type="project" value="UniProtKB-EC"/>
</dbReference>
<keyword evidence="6" id="KW-0597">Phosphoprotein</keyword>
<dbReference type="Pfam" id="PF24150">
    <property type="entry name" value="C2_SHIP1-2_first"/>
    <property type="match status" value="1"/>
</dbReference>
<keyword evidence="10" id="KW-0472">Membrane</keyword>
<dbReference type="FunFam" id="3.60.10.10:FF:000005">
    <property type="entry name" value="phosphatidylinositol 3,4,5-trisphosphate 5-phosphatase 1"/>
    <property type="match status" value="1"/>
</dbReference>
<proteinExistence type="inferred from homology"/>
<organism evidence="15 16">
    <name type="scientific">Callorhinchus milii</name>
    <name type="common">Ghost shark</name>
    <dbReference type="NCBI Taxonomy" id="7868"/>
    <lineage>
        <taxon>Eukaryota</taxon>
        <taxon>Metazoa</taxon>
        <taxon>Chordata</taxon>
        <taxon>Craniata</taxon>
        <taxon>Vertebrata</taxon>
        <taxon>Chondrichthyes</taxon>
        <taxon>Holocephali</taxon>
        <taxon>Chimaeriformes</taxon>
        <taxon>Callorhinchidae</taxon>
        <taxon>Callorhinchus</taxon>
    </lineage>
</organism>
<keyword evidence="16" id="KW-1185">Reference proteome</keyword>
<dbReference type="EC" id="3.1.3.86" evidence="4"/>
<evidence type="ECO:0000256" key="13">
    <source>
        <dbReference type="SAM" id="MobiDB-lite"/>
    </source>
</evidence>
<dbReference type="Pfam" id="PF24147">
    <property type="entry name" value="C2_SHIP1-2_2nd"/>
    <property type="match status" value="1"/>
</dbReference>
<dbReference type="Gene3D" id="3.30.505.10">
    <property type="entry name" value="SH2 domain"/>
    <property type="match status" value="1"/>
</dbReference>
<keyword evidence="5" id="KW-0963">Cytoplasm</keyword>
<dbReference type="GO" id="GO:0046856">
    <property type="term" value="P:phosphatidylinositol dephosphorylation"/>
    <property type="evidence" value="ECO:0007669"/>
    <property type="project" value="InterPro"/>
</dbReference>
<dbReference type="GO" id="GO:0005829">
    <property type="term" value="C:cytosol"/>
    <property type="evidence" value="ECO:0007669"/>
    <property type="project" value="TreeGrafter"/>
</dbReference>
<dbReference type="SUPFAM" id="SSF55550">
    <property type="entry name" value="SH2 domain"/>
    <property type="match status" value="1"/>
</dbReference>
<feature type="domain" description="SH2" evidence="14">
    <location>
        <begin position="5"/>
        <end position="101"/>
    </location>
</feature>
<dbReference type="InterPro" id="IPR057510">
    <property type="entry name" value="C2_SHIP1-2_first"/>
</dbReference>
<evidence type="ECO:0000256" key="2">
    <source>
        <dbReference type="ARBA" id="ARBA00004245"/>
    </source>
</evidence>
<reference evidence="16" key="2">
    <citation type="journal article" date="2007" name="PLoS Biol.">
        <title>Survey sequencing and comparative analysis of the elephant shark (Callorhinchus milii) genome.</title>
        <authorList>
            <person name="Venkatesh B."/>
            <person name="Kirkness E.F."/>
            <person name="Loh Y.H."/>
            <person name="Halpern A.L."/>
            <person name="Lee A.P."/>
            <person name="Johnson J."/>
            <person name="Dandona N."/>
            <person name="Viswanathan L.D."/>
            <person name="Tay A."/>
            <person name="Venter J.C."/>
            <person name="Strausberg R.L."/>
            <person name="Brenner S."/>
        </authorList>
    </citation>
    <scope>NUCLEOTIDE SEQUENCE [LARGE SCALE GENOMIC DNA]</scope>
</reference>
<dbReference type="Pfam" id="PF22669">
    <property type="entry name" value="Exo_endo_phos2"/>
    <property type="match status" value="1"/>
</dbReference>
<dbReference type="GO" id="GO:0009968">
    <property type="term" value="P:negative regulation of signal transduction"/>
    <property type="evidence" value="ECO:0007669"/>
    <property type="project" value="TreeGrafter"/>
</dbReference>
<dbReference type="PROSITE" id="PS50001">
    <property type="entry name" value="SH2"/>
    <property type="match status" value="1"/>
</dbReference>
<evidence type="ECO:0000313" key="15">
    <source>
        <dbReference type="Ensembl" id="ENSCMIP00000023094.1"/>
    </source>
</evidence>
<dbReference type="GO" id="GO:0045579">
    <property type="term" value="P:positive regulation of B cell differentiation"/>
    <property type="evidence" value="ECO:0007669"/>
    <property type="project" value="TreeGrafter"/>
</dbReference>
<feature type="region of interest" description="Disordered" evidence="13">
    <location>
        <begin position="122"/>
        <end position="149"/>
    </location>
</feature>
<feature type="compositionally biased region" description="Basic and acidic residues" evidence="13">
    <location>
        <begin position="132"/>
        <end position="147"/>
    </location>
</feature>
<dbReference type="GO" id="GO:0005856">
    <property type="term" value="C:cytoskeleton"/>
    <property type="evidence" value="ECO:0007669"/>
    <property type="project" value="UniProtKB-SubCell"/>
</dbReference>